<dbReference type="PROSITE" id="PS00671">
    <property type="entry name" value="D_2_HYDROXYACID_DH_3"/>
    <property type="match status" value="1"/>
</dbReference>
<feature type="domain" description="D-isomer specific 2-hydroxyacid dehydrogenase NAD-binding" evidence="3">
    <location>
        <begin position="108"/>
        <end position="277"/>
    </location>
</feature>
<dbReference type="InterPro" id="IPR029753">
    <property type="entry name" value="D-isomer_DH_CS"/>
</dbReference>
<evidence type="ECO:0000256" key="1">
    <source>
        <dbReference type="ARBA" id="ARBA00023002"/>
    </source>
</evidence>
<dbReference type="GO" id="GO:0051287">
    <property type="term" value="F:NAD binding"/>
    <property type="evidence" value="ECO:0007669"/>
    <property type="project" value="InterPro"/>
</dbReference>
<dbReference type="SUPFAM" id="SSF51735">
    <property type="entry name" value="NAD(P)-binding Rossmann-fold domains"/>
    <property type="match status" value="1"/>
</dbReference>
<accession>A0A8B6X417</accession>
<dbReference type="Proteomes" id="UP000675920">
    <property type="component" value="Unplaced"/>
</dbReference>
<name>A0A8B6X417_9BURK</name>
<evidence type="ECO:0000259" key="3">
    <source>
        <dbReference type="Pfam" id="PF02826"/>
    </source>
</evidence>
<keyword evidence="4" id="KW-1185">Reference proteome</keyword>
<protein>
    <submittedName>
        <fullName evidence="5">NAD(P)-dependent oxidoreductase</fullName>
    </submittedName>
</protein>
<dbReference type="PANTHER" id="PTHR43333:SF1">
    <property type="entry name" value="D-ISOMER SPECIFIC 2-HYDROXYACID DEHYDROGENASE NAD-BINDING DOMAIN-CONTAINING PROTEIN"/>
    <property type="match status" value="1"/>
</dbReference>
<sequence length="311" mass="33638">MQLLLATRGLDAEAWCHALQAALPDARARLWQPGDDGPADYLLYWKADAAALAPRAGLRAIFNLGAGVDALLRLLAADRGLAGHRVPVLRLEDAGMARQMREYALYCALRFRRRFHDYEALAREARWQPLAVEPAEAFPVAVLGAGRLGLPVAQALAALGHPVRLWRRDVAPLPDFATFGADRLRDCVAGARLLVNLLPDTPATAGVLGRAVFDAMAPGGFLVNLARGRHVVDADLLAALDDGRLARAALDVFHDEPLPPAHAFWRHPRIEPTPHVAALTLLDDSVAQIAGHIARDRRGEPLAGIDLARGY</sequence>
<dbReference type="OrthoDB" id="9787219at2"/>
<keyword evidence="2" id="KW-0520">NAD</keyword>
<dbReference type="RefSeq" id="WP_028311698.1">
    <property type="nucleotide sequence ID" value="NZ_AXWS01000013.1"/>
</dbReference>
<organism evidence="4 5">
    <name type="scientific">Derxia gummosa DSM 723</name>
    <dbReference type="NCBI Taxonomy" id="1121388"/>
    <lineage>
        <taxon>Bacteria</taxon>
        <taxon>Pseudomonadati</taxon>
        <taxon>Pseudomonadota</taxon>
        <taxon>Betaproteobacteria</taxon>
        <taxon>Burkholderiales</taxon>
        <taxon>Alcaligenaceae</taxon>
        <taxon>Derxia</taxon>
    </lineage>
</organism>
<dbReference type="GO" id="GO:0016616">
    <property type="term" value="F:oxidoreductase activity, acting on the CH-OH group of donors, NAD or NADP as acceptor"/>
    <property type="evidence" value="ECO:0007669"/>
    <property type="project" value="UniProtKB-ARBA"/>
</dbReference>
<evidence type="ECO:0000313" key="5">
    <source>
        <dbReference type="RefSeq" id="WP_028311698.1"/>
    </source>
</evidence>
<proteinExistence type="predicted"/>
<dbReference type="Gene3D" id="3.40.50.720">
    <property type="entry name" value="NAD(P)-binding Rossmann-like Domain"/>
    <property type="match status" value="2"/>
</dbReference>
<dbReference type="InterPro" id="IPR006140">
    <property type="entry name" value="D-isomer_DH_NAD-bd"/>
</dbReference>
<evidence type="ECO:0000256" key="2">
    <source>
        <dbReference type="ARBA" id="ARBA00023027"/>
    </source>
</evidence>
<evidence type="ECO:0000313" key="4">
    <source>
        <dbReference type="Proteomes" id="UP000675920"/>
    </source>
</evidence>
<dbReference type="InterPro" id="IPR036291">
    <property type="entry name" value="NAD(P)-bd_dom_sf"/>
</dbReference>
<reference evidence="5" key="2">
    <citation type="submission" date="2025-08" db="UniProtKB">
        <authorList>
            <consortium name="RefSeq"/>
        </authorList>
    </citation>
    <scope>IDENTIFICATION</scope>
</reference>
<dbReference type="AlphaFoldDB" id="A0A8B6X417"/>
<dbReference type="PANTHER" id="PTHR43333">
    <property type="entry name" value="2-HACID_DH_C DOMAIN-CONTAINING PROTEIN"/>
    <property type="match status" value="1"/>
</dbReference>
<dbReference type="Pfam" id="PF02826">
    <property type="entry name" value="2-Hacid_dh_C"/>
    <property type="match status" value="1"/>
</dbReference>
<reference evidence="5" key="1">
    <citation type="journal article" date="1997" name="J. Mol. Biol.">
        <title>Crystal structure of a ternary complex of D-2-hydroxyisocaproate dehydrogenase from Lactobacillus casei, NAD+ and 2-oxoisocaproate at 1.9-A resolution.</title>
        <authorList>
            <person name="Dengler U."/>
            <person name="Niefind K."/>
            <person name="Kiess M."/>
            <person name="Schomburg D."/>
        </authorList>
    </citation>
    <scope>NUCLEOTIDE SEQUENCE</scope>
</reference>
<keyword evidence="1" id="KW-0560">Oxidoreductase</keyword>